<dbReference type="InterPro" id="IPR003847">
    <property type="entry name" value="Put_antitoxin"/>
</dbReference>
<comment type="caution">
    <text evidence="2">The sequence shown here is derived from an EMBL/GenBank/DDBJ whole genome shotgun (WGS) entry which is preliminary data.</text>
</comment>
<dbReference type="RefSeq" id="WP_048698940.1">
    <property type="nucleotide sequence ID" value="NZ_HG764815.1"/>
</dbReference>
<protein>
    <recommendedName>
        <fullName evidence="4">Antitoxin</fullName>
    </recommendedName>
</protein>
<dbReference type="OrthoDB" id="4869793at2"/>
<evidence type="ECO:0008006" key="4">
    <source>
        <dbReference type="Google" id="ProtNLM"/>
    </source>
</evidence>
<dbReference type="Proteomes" id="UP000035763">
    <property type="component" value="Unassembled WGS sequence"/>
</dbReference>
<evidence type="ECO:0000313" key="2">
    <source>
        <dbReference type="EMBL" id="CCH73373.1"/>
    </source>
</evidence>
<evidence type="ECO:0000256" key="1">
    <source>
        <dbReference type="ARBA" id="ARBA00022649"/>
    </source>
</evidence>
<gene>
    <name evidence="2" type="ORF">BN11_2620002</name>
</gene>
<name>W6JV98_9MICO</name>
<dbReference type="EMBL" id="CAJA01000182">
    <property type="protein sequence ID" value="CCH73373.1"/>
    <property type="molecule type" value="Genomic_DNA"/>
</dbReference>
<evidence type="ECO:0000313" key="3">
    <source>
        <dbReference type="Proteomes" id="UP000035763"/>
    </source>
</evidence>
<dbReference type="Pfam" id="PF02697">
    <property type="entry name" value="VAPB_antitox"/>
    <property type="match status" value="1"/>
</dbReference>
<keyword evidence="1" id="KW-1277">Toxin-antitoxin system</keyword>
<accession>W6JV98</accession>
<reference evidence="2 3" key="1">
    <citation type="journal article" date="2013" name="ISME J.">
        <title>A metabolic model for members of the genus Tetrasphaera involved in enhanced biological phosphorus removal.</title>
        <authorList>
            <person name="Kristiansen R."/>
            <person name="Nguyen H.T.T."/>
            <person name="Saunders A.M."/>
            <person name="Nielsen J.L."/>
            <person name="Wimmer R."/>
            <person name="Le V.Q."/>
            <person name="McIlroy S.J."/>
            <person name="Petrovski S."/>
            <person name="Seviour R.J."/>
            <person name="Calteau A."/>
            <person name="Nielsen K.L."/>
            <person name="Nielsen P.H."/>
        </authorList>
    </citation>
    <scope>NUCLEOTIDE SEQUENCE [LARGE SCALE GENOMIC DNA]</scope>
    <source>
        <strain evidence="2 3">Ben110</strain>
    </source>
</reference>
<sequence length="81" mass="8843">MAVKTITIDLEAYDRLSRLKDGGLSFSQVIKKYLPAPGETAADLLATLDDMGDDAVAEGTLDVVEATVRDRRLHAVRVPTW</sequence>
<keyword evidence="3" id="KW-1185">Reference proteome</keyword>
<dbReference type="AlphaFoldDB" id="W6JV98"/>
<proteinExistence type="predicted"/>
<organism evidence="2 3">
    <name type="scientific">Nostocoides australiense Ben110</name>
    <dbReference type="NCBI Taxonomy" id="1193182"/>
    <lineage>
        <taxon>Bacteria</taxon>
        <taxon>Bacillati</taxon>
        <taxon>Actinomycetota</taxon>
        <taxon>Actinomycetes</taxon>
        <taxon>Micrococcales</taxon>
        <taxon>Intrasporangiaceae</taxon>
        <taxon>Nostocoides</taxon>
    </lineage>
</organism>